<comment type="caution">
    <text evidence="1">The sequence shown here is derived from an EMBL/GenBank/DDBJ whole genome shotgun (WGS) entry which is preliminary data.</text>
</comment>
<organism evidence="1 2">
    <name type="scientific">Scylla paramamosain</name>
    <name type="common">Mud crab</name>
    <dbReference type="NCBI Taxonomy" id="85552"/>
    <lineage>
        <taxon>Eukaryota</taxon>
        <taxon>Metazoa</taxon>
        <taxon>Ecdysozoa</taxon>
        <taxon>Arthropoda</taxon>
        <taxon>Crustacea</taxon>
        <taxon>Multicrustacea</taxon>
        <taxon>Malacostraca</taxon>
        <taxon>Eumalacostraca</taxon>
        <taxon>Eucarida</taxon>
        <taxon>Decapoda</taxon>
        <taxon>Pleocyemata</taxon>
        <taxon>Brachyura</taxon>
        <taxon>Eubrachyura</taxon>
        <taxon>Portunoidea</taxon>
        <taxon>Portunidae</taxon>
        <taxon>Portuninae</taxon>
        <taxon>Scylla</taxon>
    </lineage>
</organism>
<name>A0AAW0T8L0_SCYPA</name>
<accession>A0AAW0T8L0</accession>
<dbReference type="EMBL" id="JARAKH010000036">
    <property type="protein sequence ID" value="KAK8383693.1"/>
    <property type="molecule type" value="Genomic_DNA"/>
</dbReference>
<protein>
    <submittedName>
        <fullName evidence="1">Uncharacterized protein</fullName>
    </submittedName>
</protein>
<gene>
    <name evidence="1" type="ORF">O3P69_015857</name>
</gene>
<evidence type="ECO:0000313" key="2">
    <source>
        <dbReference type="Proteomes" id="UP001487740"/>
    </source>
</evidence>
<evidence type="ECO:0000313" key="1">
    <source>
        <dbReference type="EMBL" id="KAK8383693.1"/>
    </source>
</evidence>
<keyword evidence="2" id="KW-1185">Reference proteome</keyword>
<proteinExistence type="predicted"/>
<dbReference type="Proteomes" id="UP001487740">
    <property type="component" value="Unassembled WGS sequence"/>
</dbReference>
<sequence length="100" mass="11390">MSVCGGCDLTHHQLQHLLEDDDKIKDFILAHSLIKSKISCGVCGTEVALKKGYIFRCNRQRRVPGKQKRFQRCNFYQSALKGSWFSRSHVAPSCTLELGY</sequence>
<dbReference type="AlphaFoldDB" id="A0AAW0T8L0"/>
<reference evidence="1 2" key="1">
    <citation type="submission" date="2023-03" db="EMBL/GenBank/DDBJ databases">
        <title>High-quality genome of Scylla paramamosain provides insights in environmental adaptation.</title>
        <authorList>
            <person name="Zhang L."/>
        </authorList>
    </citation>
    <scope>NUCLEOTIDE SEQUENCE [LARGE SCALE GENOMIC DNA]</scope>
    <source>
        <strain evidence="1">LZ_2023a</strain>
        <tissue evidence="1">Muscle</tissue>
    </source>
</reference>